<keyword evidence="4 6" id="KW-1133">Transmembrane helix</keyword>
<dbReference type="GO" id="GO:0005886">
    <property type="term" value="C:plasma membrane"/>
    <property type="evidence" value="ECO:0007669"/>
    <property type="project" value="UniProtKB-SubCell"/>
</dbReference>
<dbReference type="STRING" id="1317124.DW2_18014"/>
<evidence type="ECO:0000256" key="3">
    <source>
        <dbReference type="ARBA" id="ARBA00022692"/>
    </source>
</evidence>
<keyword evidence="5 6" id="KW-0472">Membrane</keyword>
<feature type="transmembrane region" description="Helical" evidence="6">
    <location>
        <begin position="271"/>
        <end position="289"/>
    </location>
</feature>
<comment type="caution">
    <text evidence="7">The sequence shown here is derived from an EMBL/GenBank/DDBJ whole genome shotgun (WGS) entry which is preliminary data.</text>
</comment>
<feature type="transmembrane region" description="Helical" evidence="6">
    <location>
        <begin position="181"/>
        <end position="202"/>
    </location>
</feature>
<evidence type="ECO:0000256" key="5">
    <source>
        <dbReference type="ARBA" id="ARBA00023136"/>
    </source>
</evidence>
<feature type="transmembrane region" description="Helical" evidence="6">
    <location>
        <begin position="87"/>
        <end position="106"/>
    </location>
</feature>
<dbReference type="AlphaFoldDB" id="A0A085TRT9"/>
<feature type="transmembrane region" description="Helical" evidence="6">
    <location>
        <begin position="157"/>
        <end position="175"/>
    </location>
</feature>
<organism evidence="7 8">
    <name type="scientific">Thioclava atlantica</name>
    <dbReference type="NCBI Taxonomy" id="1317124"/>
    <lineage>
        <taxon>Bacteria</taxon>
        <taxon>Pseudomonadati</taxon>
        <taxon>Pseudomonadota</taxon>
        <taxon>Alphaproteobacteria</taxon>
        <taxon>Rhodobacterales</taxon>
        <taxon>Paracoccaceae</taxon>
        <taxon>Thioclava</taxon>
    </lineage>
</organism>
<reference evidence="8" key="1">
    <citation type="submission" date="2013-04" db="EMBL/GenBank/DDBJ databases">
        <title>Thioclava sp. 13D2W-2 Genome Sequencing.</title>
        <authorList>
            <person name="Lai Q."/>
            <person name="Li G."/>
            <person name="Shao Z."/>
        </authorList>
    </citation>
    <scope>NUCLEOTIDE SEQUENCE [LARGE SCALE GENOMIC DNA]</scope>
    <source>
        <strain evidence="8">13D2W-2</strain>
    </source>
</reference>
<protein>
    <submittedName>
        <fullName evidence="7">Membrane protein</fullName>
    </submittedName>
</protein>
<evidence type="ECO:0000313" key="7">
    <source>
        <dbReference type="EMBL" id="KFE33436.1"/>
    </source>
</evidence>
<dbReference type="EMBL" id="AQRC01000020">
    <property type="protein sequence ID" value="KFE33436.1"/>
    <property type="molecule type" value="Genomic_DNA"/>
</dbReference>
<dbReference type="OrthoDB" id="7872476at2"/>
<dbReference type="InterPro" id="IPR050833">
    <property type="entry name" value="Poly_Biosynth_Transport"/>
</dbReference>
<evidence type="ECO:0000256" key="6">
    <source>
        <dbReference type="SAM" id="Phobius"/>
    </source>
</evidence>
<evidence type="ECO:0000256" key="2">
    <source>
        <dbReference type="ARBA" id="ARBA00022475"/>
    </source>
</evidence>
<gene>
    <name evidence="7" type="ORF">DW2_18014</name>
</gene>
<keyword evidence="3 6" id="KW-0812">Transmembrane</keyword>
<name>A0A085TRT9_9RHOB</name>
<feature type="transmembrane region" description="Helical" evidence="6">
    <location>
        <begin position="372"/>
        <end position="388"/>
    </location>
</feature>
<dbReference type="PANTHER" id="PTHR30250:SF26">
    <property type="entry name" value="PSMA PROTEIN"/>
    <property type="match status" value="1"/>
</dbReference>
<dbReference type="eggNOG" id="COG2244">
    <property type="taxonomic scope" value="Bacteria"/>
</dbReference>
<dbReference type="PATRIC" id="fig|1317124.6.peg.3626"/>
<feature type="transmembrane region" description="Helical" evidence="6">
    <location>
        <begin position="309"/>
        <end position="331"/>
    </location>
</feature>
<accession>A0A085TRT9</accession>
<evidence type="ECO:0000313" key="8">
    <source>
        <dbReference type="Proteomes" id="UP000028607"/>
    </source>
</evidence>
<dbReference type="RefSeq" id="WP_038148692.1">
    <property type="nucleotide sequence ID" value="NZ_AQRC01000020.1"/>
</dbReference>
<dbReference type="Proteomes" id="UP000028607">
    <property type="component" value="Unassembled WGS sequence"/>
</dbReference>
<comment type="subcellular location">
    <subcellularLocation>
        <location evidence="1">Cell membrane</location>
        <topology evidence="1">Multi-pass membrane protein</topology>
    </subcellularLocation>
</comment>
<reference evidence="7 8" key="2">
    <citation type="journal article" date="2015" name="Antonie Van Leeuwenhoek">
        <title>Thioclava indica sp. nov., isolated from surface seawater of the Indian Ocean.</title>
        <authorList>
            <person name="Liu Y."/>
            <person name="Lai Q."/>
            <person name="Du J."/>
            <person name="Xu H."/>
            <person name="Jiang L."/>
            <person name="Shao Z."/>
        </authorList>
    </citation>
    <scope>NUCLEOTIDE SEQUENCE [LARGE SCALE GENOMIC DNA]</scope>
    <source>
        <strain evidence="7 8">13D2W-2</strain>
    </source>
</reference>
<keyword evidence="2" id="KW-1003">Cell membrane</keyword>
<feature type="transmembrane region" description="Helical" evidence="6">
    <location>
        <begin position="337"/>
        <end position="360"/>
    </location>
</feature>
<evidence type="ECO:0000256" key="4">
    <source>
        <dbReference type="ARBA" id="ARBA00022989"/>
    </source>
</evidence>
<feature type="transmembrane region" description="Helical" evidence="6">
    <location>
        <begin position="12"/>
        <end position="31"/>
    </location>
</feature>
<feature type="transmembrane region" description="Helical" evidence="6">
    <location>
        <begin position="433"/>
        <end position="455"/>
    </location>
</feature>
<proteinExistence type="predicted"/>
<evidence type="ECO:0000256" key="1">
    <source>
        <dbReference type="ARBA" id="ARBA00004651"/>
    </source>
</evidence>
<dbReference type="PANTHER" id="PTHR30250">
    <property type="entry name" value="PST FAMILY PREDICTED COLANIC ACID TRANSPORTER"/>
    <property type="match status" value="1"/>
</dbReference>
<feature type="transmembrane region" description="Helical" evidence="6">
    <location>
        <begin position="126"/>
        <end position="145"/>
    </location>
</feature>
<feature type="transmembrane region" description="Helical" evidence="6">
    <location>
        <begin position="394"/>
        <end position="421"/>
    </location>
</feature>
<keyword evidence="8" id="KW-1185">Reference proteome</keyword>
<feature type="transmembrane region" description="Helical" evidence="6">
    <location>
        <begin position="223"/>
        <end position="241"/>
    </location>
</feature>
<sequence>MKAGSLSRNTLAALGQAVVVSVLMFLVYRVVVRSSGLEELGVWSLIMTGSTVARAGDVSGAGGLGRFIAMIRAGTDIGSDIVETTHTVLLTSAAINLTIGIALYFLAPFALRFALTPELLPRAIELLPFVVAIIVLGGLAGAVISGIDGTQRVDLRAMVAVSSAVVSFLIVLVLVPRIGIVGFGIAQVVSPLFTMIVGWTVLRRQVPEIGWFPRRWHRMAFRASTGFGLKLNGISLLTLLFEPLVKFSFGATGGASQVALYELASRAITQIRGLAVAASMALIPVLASLQSREQARRTALLVKAVNTTAYAAVAAAAAAIVLAPIVSFIVLGKVSAALLYMSVPLIFAWTMQLPTVPVYLAAQTDGRMRWNALSHLLVAVAVIAGALLEHVGIAGALLTSIVVGLLLSGITVLAGNVPMLGLSEVMRQSRSRLALTAVMIVSICAAGWVGVGVLAE</sequence>